<dbReference type="GO" id="GO:0002250">
    <property type="term" value="P:adaptive immune response"/>
    <property type="evidence" value="ECO:0007669"/>
    <property type="project" value="UniProtKB-KW"/>
</dbReference>
<keyword evidence="6" id="KW-1185">Reference proteome</keyword>
<dbReference type="SUPFAM" id="SSF48726">
    <property type="entry name" value="Immunoglobulin"/>
    <property type="match status" value="1"/>
</dbReference>
<reference evidence="5" key="3">
    <citation type="submission" date="2025-09" db="UniProtKB">
        <authorList>
            <consortium name="Ensembl"/>
        </authorList>
    </citation>
    <scope>IDENTIFICATION</scope>
</reference>
<dbReference type="SMART" id="SM00406">
    <property type="entry name" value="IGv"/>
    <property type="match status" value="1"/>
</dbReference>
<dbReference type="Gene3D" id="2.60.40.10">
    <property type="entry name" value="Immunoglobulins"/>
    <property type="match status" value="1"/>
</dbReference>
<dbReference type="GeneTree" id="ENSGT00940000153094"/>
<name>A0A8C3FB37_CHRPI</name>
<evidence type="ECO:0000313" key="6">
    <source>
        <dbReference type="Proteomes" id="UP000694380"/>
    </source>
</evidence>
<dbReference type="Ensembl" id="ENSCPBT00000003355.1">
    <property type="protein sequence ID" value="ENSCPBP00000002753.1"/>
    <property type="gene ID" value="ENSCPBG00000002206.1"/>
</dbReference>
<dbReference type="PROSITE" id="PS50835">
    <property type="entry name" value="IG_LIKE"/>
    <property type="match status" value="1"/>
</dbReference>
<proteinExistence type="predicted"/>
<dbReference type="GO" id="GO:0005576">
    <property type="term" value="C:extracellular region"/>
    <property type="evidence" value="ECO:0007669"/>
    <property type="project" value="UniProtKB-ARBA"/>
</dbReference>
<evidence type="ECO:0000256" key="2">
    <source>
        <dbReference type="ARBA" id="ARBA00023130"/>
    </source>
</evidence>
<dbReference type="InterPro" id="IPR013783">
    <property type="entry name" value="Ig-like_fold"/>
</dbReference>
<reference evidence="5" key="1">
    <citation type="journal article" date="2015" name="Genome Biol. Evol.">
        <title>Physical Mapping and Refinement of the Painted Turtle Genome (Chrysemys picta) Inform Amniote Genome Evolution and Challenge Turtle-Bird Chromosomal Conservation.</title>
        <authorList>
            <person name="Badenhorst D."/>
            <person name="Hillier L.W."/>
            <person name="Literman R."/>
            <person name="Montiel E.E."/>
            <person name="Radhakrishnan S."/>
            <person name="Shen Y."/>
            <person name="Minx P."/>
            <person name="Janes D.E."/>
            <person name="Warren W.C."/>
            <person name="Edwards S.V."/>
            <person name="Valenzuela N."/>
        </authorList>
    </citation>
    <scope>NUCLEOTIDE SEQUENCE [LARGE SCALE GENOMIC DNA]</scope>
</reference>
<evidence type="ECO:0000259" key="4">
    <source>
        <dbReference type="PROSITE" id="PS50835"/>
    </source>
</evidence>
<sequence>QVTMTQSPESLSVSLGQKVTIRCTASSSRDSHYVSWYQQKPGQAPKLLIYWGSTLESGVPARFSSSESGTEYTLTISSVEADDAADYYCLQTESSPLTVIQTNTKTSLLWH</sequence>
<dbReference type="InterPro" id="IPR013106">
    <property type="entry name" value="Ig_V-set"/>
</dbReference>
<dbReference type="AlphaFoldDB" id="A0A8C3FB37"/>
<reference evidence="5" key="2">
    <citation type="submission" date="2025-08" db="UniProtKB">
        <authorList>
            <consortium name="Ensembl"/>
        </authorList>
    </citation>
    <scope>IDENTIFICATION</scope>
</reference>
<evidence type="ECO:0000256" key="3">
    <source>
        <dbReference type="ARBA" id="ARBA00043265"/>
    </source>
</evidence>
<accession>A0A8C3FB37</accession>
<dbReference type="InterPro" id="IPR050150">
    <property type="entry name" value="IgV_Light_Chain"/>
</dbReference>
<keyword evidence="3" id="KW-1280">Immunoglobulin</keyword>
<dbReference type="Proteomes" id="UP000694380">
    <property type="component" value="Chromosome 8"/>
</dbReference>
<dbReference type="PANTHER" id="PTHR23267">
    <property type="entry name" value="IMMUNOGLOBULIN LIGHT CHAIN"/>
    <property type="match status" value="1"/>
</dbReference>
<dbReference type="GO" id="GO:0005886">
    <property type="term" value="C:plasma membrane"/>
    <property type="evidence" value="ECO:0007669"/>
    <property type="project" value="UniProtKB-ARBA"/>
</dbReference>
<evidence type="ECO:0000256" key="1">
    <source>
        <dbReference type="ARBA" id="ARBA00022859"/>
    </source>
</evidence>
<dbReference type="InterPro" id="IPR007110">
    <property type="entry name" value="Ig-like_dom"/>
</dbReference>
<dbReference type="FunFam" id="2.60.40.10:FF:000350">
    <property type="entry name" value="Immunoglobulin kappa chain variable 18-36"/>
    <property type="match status" value="1"/>
</dbReference>
<dbReference type="Pfam" id="PF07686">
    <property type="entry name" value="V-set"/>
    <property type="match status" value="1"/>
</dbReference>
<dbReference type="SMART" id="SM00409">
    <property type="entry name" value="IG"/>
    <property type="match status" value="1"/>
</dbReference>
<keyword evidence="2" id="KW-1064">Adaptive immunity</keyword>
<dbReference type="InterPro" id="IPR036179">
    <property type="entry name" value="Ig-like_dom_sf"/>
</dbReference>
<dbReference type="GO" id="GO:0019814">
    <property type="term" value="C:immunoglobulin complex"/>
    <property type="evidence" value="ECO:0007669"/>
    <property type="project" value="UniProtKB-KW"/>
</dbReference>
<evidence type="ECO:0000313" key="5">
    <source>
        <dbReference type="Ensembl" id="ENSCPBP00000002753.1"/>
    </source>
</evidence>
<dbReference type="OMA" id="SRDSHYV"/>
<feature type="domain" description="Ig-like" evidence="4">
    <location>
        <begin position="1"/>
        <end position="100"/>
    </location>
</feature>
<protein>
    <recommendedName>
        <fullName evidence="4">Ig-like domain-containing protein</fullName>
    </recommendedName>
</protein>
<dbReference type="InterPro" id="IPR003599">
    <property type="entry name" value="Ig_sub"/>
</dbReference>
<keyword evidence="1" id="KW-0391">Immunity</keyword>
<organism evidence="5 6">
    <name type="scientific">Chrysemys picta bellii</name>
    <name type="common">Western painted turtle</name>
    <name type="synonym">Emys bellii</name>
    <dbReference type="NCBI Taxonomy" id="8478"/>
    <lineage>
        <taxon>Eukaryota</taxon>
        <taxon>Metazoa</taxon>
        <taxon>Chordata</taxon>
        <taxon>Craniata</taxon>
        <taxon>Vertebrata</taxon>
        <taxon>Euteleostomi</taxon>
        <taxon>Archelosauria</taxon>
        <taxon>Testudinata</taxon>
        <taxon>Testudines</taxon>
        <taxon>Cryptodira</taxon>
        <taxon>Durocryptodira</taxon>
        <taxon>Testudinoidea</taxon>
        <taxon>Emydidae</taxon>
        <taxon>Chrysemys</taxon>
    </lineage>
</organism>